<reference evidence="2" key="1">
    <citation type="journal article" date="2016" name="Genome Announc.">
        <title>Draft Genome Sequences of Methanobrevibacter curvatus DSM11111, Methanobrevibacter cuticularis DSM11139, Methanobrevibacter filiformis DSM11501, and Methanobrevibacter oralis DSM7256.</title>
        <authorList>
            <person name="Poehlein A."/>
            <person name="Seedorf H."/>
        </authorList>
    </citation>
    <scope>NUCLEOTIDE SEQUENCE [LARGE SCALE GENOMIC DNA]</scope>
    <source>
        <strain evidence="2">DSM 7256 / JCM 30027 / ZR</strain>
    </source>
</reference>
<dbReference type="PATRIC" id="fig|66851.6.peg.717"/>
<comment type="caution">
    <text evidence="1">The sequence shown here is derived from an EMBL/GenBank/DDBJ whole genome shotgun (WGS) entry which is preliminary data.</text>
</comment>
<dbReference type="Proteomes" id="UP000077428">
    <property type="component" value="Unassembled WGS sequence"/>
</dbReference>
<keyword evidence="2" id="KW-1185">Reference proteome</keyword>
<proteinExistence type="predicted"/>
<organism evidence="1 2">
    <name type="scientific">Methanobrevibacter oralis</name>
    <dbReference type="NCBI Taxonomy" id="66851"/>
    <lineage>
        <taxon>Archaea</taxon>
        <taxon>Methanobacteriati</taxon>
        <taxon>Methanobacteriota</taxon>
        <taxon>Methanomada group</taxon>
        <taxon>Methanobacteria</taxon>
        <taxon>Methanobacteriales</taxon>
        <taxon>Methanobacteriaceae</taxon>
        <taxon>Methanobrevibacter</taxon>
    </lineage>
</organism>
<dbReference type="STRING" id="66851.MBORA_06490"/>
<name>A0A166BIY3_METOA</name>
<dbReference type="EMBL" id="LWMU01000050">
    <property type="protein sequence ID" value="KZX13421.1"/>
    <property type="molecule type" value="Genomic_DNA"/>
</dbReference>
<accession>A0A166BIY3</accession>
<gene>
    <name evidence="1" type="ORF">MBORA_06490</name>
</gene>
<protein>
    <submittedName>
        <fullName evidence="1">Uncharacterized protein</fullName>
    </submittedName>
</protein>
<evidence type="ECO:0000313" key="1">
    <source>
        <dbReference type="EMBL" id="KZX13421.1"/>
    </source>
</evidence>
<evidence type="ECO:0000313" key="2">
    <source>
        <dbReference type="Proteomes" id="UP000077428"/>
    </source>
</evidence>
<dbReference type="AlphaFoldDB" id="A0A166BIY3"/>
<sequence length="773" mass="88960">MNQVCSNDEYLRQKVEELNYLTPPSVRKRFNPILVDEKQSYGQSISTNNEVMFSTSTQEEIYVDFTDESFIDSELSTCKIESVLDDNGTIIKRAILPKKQVSTLFKDTKHLSADGKINSWWYVGYDKAKNYQLRPDWIKSWKDGEIPSVCRAQTFKCVNGGILEAISLSLQNNGVKSSNWGSPLYVQIWGTKTKQYNKTVWDKKKRKSVKVSGKETIHVPNGNIHKPLAETSFNPSKMSPGFVSIVFDQPCKLETGKYYTICVFSPLSHYEHCPRIGGWGRNCDKTKYSDGDAFLSINNGRTWYRYGRNDLKVDYKFGKYTPQDFAFQLNIRRYGEEYDGEENYLYLTPILTNPITHVSLSADDEGGTSASPNTFIVYEISTNGKVWTPISNQTIALETPSQLLLVRAKMWQTSPGNTQTPSIDNLRINLATQLPKEMYVRTHFYSPKTSPMLGANLWGRIYAPFKLDPDVDCTVEIIQNKLVTEHFDIITAEELDEYVWIDGVNPPSDDLEERYIYLINNPSVVQRLKEHNVYVKPYVLEGTRYMFSFEEGLKFINSPSYPLKQCMIQPRGEEYVQSYSEWFDYLFDYDTDILKFKTILNNQGNVNEDLDLLTNMPVGKLSVSYNPLFVDGLTIDEVGARINEDNCLNEEGLILDYFKEKIIINDEILETRRVPIRVAAVDPLKEIILNKDSDNEKILFEDIHFSMDYINNELIFEVNNTDTTSTLLKIGDELEIIYTPNLEDTGIALAYHAHRKNTDNQCRIKSNYIEYKV</sequence>
<dbReference type="RefSeq" id="WP_042693409.1">
    <property type="nucleotide sequence ID" value="NZ_CABMAB010000021.1"/>
</dbReference>